<gene>
    <name evidence="1" type="ORF">SAMN05216410_1636</name>
</gene>
<dbReference type="RefSeq" id="WP_093182250.1">
    <property type="nucleotide sequence ID" value="NZ_FMYH01000002.1"/>
</dbReference>
<evidence type="ECO:0000313" key="2">
    <source>
        <dbReference type="Proteomes" id="UP000199039"/>
    </source>
</evidence>
<dbReference type="GO" id="GO:0005975">
    <property type="term" value="P:carbohydrate metabolic process"/>
    <property type="evidence" value="ECO:0007669"/>
    <property type="project" value="InterPro"/>
</dbReference>
<keyword evidence="2" id="KW-1185">Reference proteome</keyword>
<dbReference type="Pfam" id="PF03663">
    <property type="entry name" value="Glyco_hydro_76"/>
    <property type="match status" value="1"/>
</dbReference>
<sequence>MTSPSPIDWSARADLAQDSLDHFYGAPEPQFLTNWVPAAPGSNDTFNYWWLAHALDARLDAFERTSDPLRLEQALAIRSNLLARNEDSLFNDYFDDMLWFALALHRLAAATGDQTFHAEAVAVWEHTVAHGWNDIEGASLSWRTQQPYYKNAPANGPFIILSARLFVDTADDKFLTYGKQSFDWLTQTLVNPKDGFVEDGINRAEDHAIDLQWRFTYNQGLYIGACVELAAATGDASLLDAAERTALTAVRELTTDGVFTQEGTDGDEGLFKGVYYRYLQTLLAVRAVPALSEFVQTSTDRLWASSPVDGWLFPGNDWNAAPTVSMPYSTMLSAIMATEVRARAER</sequence>
<accession>A0A1G6KML7</accession>
<evidence type="ECO:0000313" key="1">
    <source>
        <dbReference type="EMBL" id="SDC32213.1"/>
    </source>
</evidence>
<name>A0A1G6KML7_9MICO</name>
<dbReference type="Proteomes" id="UP000199039">
    <property type="component" value="Unassembled WGS sequence"/>
</dbReference>
<dbReference type="EMBL" id="FMYH01000002">
    <property type="protein sequence ID" value="SDC32213.1"/>
    <property type="molecule type" value="Genomic_DNA"/>
</dbReference>
<proteinExistence type="predicted"/>
<dbReference type="InterPro" id="IPR008928">
    <property type="entry name" value="6-hairpin_glycosidase_sf"/>
</dbReference>
<dbReference type="PANTHER" id="PTHR47791">
    <property type="entry name" value="MEIOTICALLY UP-REGULATED GENE 191 PROTEIN"/>
    <property type="match status" value="1"/>
</dbReference>
<reference evidence="1 2" key="1">
    <citation type="submission" date="2016-09" db="EMBL/GenBank/DDBJ databases">
        <authorList>
            <person name="Capua I."/>
            <person name="De Benedictis P."/>
            <person name="Joannis T."/>
            <person name="Lombin L.H."/>
            <person name="Cattoli G."/>
        </authorList>
    </citation>
    <scope>NUCLEOTIDE SEQUENCE [LARGE SCALE GENOMIC DNA]</scope>
    <source>
        <strain evidence="1 2">ISLP-3</strain>
    </source>
</reference>
<dbReference type="InterPro" id="IPR005198">
    <property type="entry name" value="Glyco_hydro_76"/>
</dbReference>
<dbReference type="AlphaFoldDB" id="A0A1G6KML7"/>
<dbReference type="Gene3D" id="1.50.10.20">
    <property type="match status" value="1"/>
</dbReference>
<dbReference type="SUPFAM" id="SSF48208">
    <property type="entry name" value="Six-hairpin glycosidases"/>
    <property type="match status" value="1"/>
</dbReference>
<dbReference type="OrthoDB" id="2505409at2"/>
<dbReference type="PANTHER" id="PTHR47791:SF3">
    <property type="entry name" value="MEIOTICALLY UP-REGULATED GENE 191 PROTEIN"/>
    <property type="match status" value="1"/>
</dbReference>
<dbReference type="STRING" id="1814289.SAMN05216410_1636"/>
<protein>
    <submittedName>
        <fullName evidence="1">Predicted alpha-1,6-mannanase, GH76 family</fullName>
    </submittedName>
</protein>
<organism evidence="1 2">
    <name type="scientific">Sanguibacter gelidistatuariae</name>
    <dbReference type="NCBI Taxonomy" id="1814289"/>
    <lineage>
        <taxon>Bacteria</taxon>
        <taxon>Bacillati</taxon>
        <taxon>Actinomycetota</taxon>
        <taxon>Actinomycetes</taxon>
        <taxon>Micrococcales</taxon>
        <taxon>Sanguibacteraceae</taxon>
        <taxon>Sanguibacter</taxon>
    </lineage>
</organism>
<dbReference type="InterPro" id="IPR053169">
    <property type="entry name" value="MUG_Protein"/>
</dbReference>